<protein>
    <submittedName>
        <fullName evidence="1">Uncharacterized protein</fullName>
    </submittedName>
</protein>
<proteinExistence type="predicted"/>
<dbReference type="Proteomes" id="UP000812440">
    <property type="component" value="Chromosome 6"/>
</dbReference>
<dbReference type="EMBL" id="JAACNH010000005">
    <property type="protein sequence ID" value="KAG8442127.1"/>
    <property type="molecule type" value="Genomic_DNA"/>
</dbReference>
<evidence type="ECO:0000313" key="3">
    <source>
        <dbReference type="Proteomes" id="UP000812440"/>
    </source>
</evidence>
<keyword evidence="3" id="KW-1185">Reference proteome</keyword>
<evidence type="ECO:0000313" key="2">
    <source>
        <dbReference type="EMBL" id="KAG8442129.1"/>
    </source>
</evidence>
<gene>
    <name evidence="1" type="ORF">GDO86_011067</name>
    <name evidence="2" type="ORF">GDO86_011069</name>
</gene>
<reference evidence="1" key="1">
    <citation type="thesis" date="2020" institute="ProQuest LLC" country="789 East Eisenhower Parkway, Ann Arbor, MI, USA">
        <title>Comparative Genomics and Chromosome Evolution.</title>
        <authorList>
            <person name="Mudd A.B."/>
        </authorList>
    </citation>
    <scope>NUCLEOTIDE SEQUENCE</scope>
    <source>
        <strain evidence="1">Female2</strain>
        <tissue evidence="1">Blood</tissue>
    </source>
</reference>
<dbReference type="AlphaFoldDB" id="A0A8T2JEX1"/>
<evidence type="ECO:0000313" key="1">
    <source>
        <dbReference type="EMBL" id="KAG8442127.1"/>
    </source>
</evidence>
<sequence>MYCLHLILPVMRTIRRYCTLYNVSRRHCLKAIKGLNVHAAGEHIYYLPVKPLGIFVYFGHLLVRNYLAIGVTKKTRVDWNIYCSVMLLKMYAFVFH</sequence>
<organism evidence="1 3">
    <name type="scientific">Hymenochirus boettgeri</name>
    <name type="common">Congo dwarf clawed frog</name>
    <dbReference type="NCBI Taxonomy" id="247094"/>
    <lineage>
        <taxon>Eukaryota</taxon>
        <taxon>Metazoa</taxon>
        <taxon>Chordata</taxon>
        <taxon>Craniata</taxon>
        <taxon>Vertebrata</taxon>
        <taxon>Euteleostomi</taxon>
        <taxon>Amphibia</taxon>
        <taxon>Batrachia</taxon>
        <taxon>Anura</taxon>
        <taxon>Pipoidea</taxon>
        <taxon>Pipidae</taxon>
        <taxon>Pipinae</taxon>
        <taxon>Hymenochirus</taxon>
    </lineage>
</organism>
<name>A0A8T2JEX1_9PIPI</name>
<dbReference type="EMBL" id="JAACNH010000005">
    <property type="protein sequence ID" value="KAG8442129.1"/>
    <property type="molecule type" value="Genomic_DNA"/>
</dbReference>
<comment type="caution">
    <text evidence="1">The sequence shown here is derived from an EMBL/GenBank/DDBJ whole genome shotgun (WGS) entry which is preliminary data.</text>
</comment>
<accession>A0A8T2JEX1</accession>